<dbReference type="AlphaFoldDB" id="A0A8K0SQH3"/>
<evidence type="ECO:0000256" key="5">
    <source>
        <dbReference type="ARBA" id="ARBA00023125"/>
    </source>
</evidence>
<dbReference type="PROSITE" id="PS50048">
    <property type="entry name" value="ZN2_CY6_FUNGAL_2"/>
    <property type="match status" value="1"/>
</dbReference>
<accession>A0A8K0SQH3</accession>
<dbReference type="InterPro" id="IPR007219">
    <property type="entry name" value="XnlR_reg_dom"/>
</dbReference>
<dbReference type="InterPro" id="IPR052202">
    <property type="entry name" value="Yeast_MetPath_Reg"/>
</dbReference>
<evidence type="ECO:0000256" key="7">
    <source>
        <dbReference type="ARBA" id="ARBA00023242"/>
    </source>
</evidence>
<dbReference type="EMBL" id="JAGPNK010000008">
    <property type="protein sequence ID" value="KAH7316933.1"/>
    <property type="molecule type" value="Genomic_DNA"/>
</dbReference>
<comment type="caution">
    <text evidence="9">The sequence shown here is derived from an EMBL/GenBank/DDBJ whole genome shotgun (WGS) entry which is preliminary data.</text>
</comment>
<dbReference type="SMART" id="SM00066">
    <property type="entry name" value="GAL4"/>
    <property type="match status" value="1"/>
</dbReference>
<dbReference type="GO" id="GO:0000981">
    <property type="term" value="F:DNA-binding transcription factor activity, RNA polymerase II-specific"/>
    <property type="evidence" value="ECO:0007669"/>
    <property type="project" value="InterPro"/>
</dbReference>
<dbReference type="SMART" id="SM00906">
    <property type="entry name" value="Fungal_trans"/>
    <property type="match status" value="1"/>
</dbReference>
<evidence type="ECO:0000256" key="2">
    <source>
        <dbReference type="ARBA" id="ARBA00022723"/>
    </source>
</evidence>
<proteinExistence type="predicted"/>
<dbReference type="PANTHER" id="PTHR47782:SF14">
    <property type="entry name" value="ZN(II)2CYS6 TRANSCRIPTION FACTOR (EUROFUNG)"/>
    <property type="match status" value="1"/>
</dbReference>
<keyword evidence="3" id="KW-0862">Zinc</keyword>
<keyword evidence="2" id="KW-0479">Metal-binding</keyword>
<keyword evidence="4" id="KW-0805">Transcription regulation</keyword>
<dbReference type="CDD" id="cd12148">
    <property type="entry name" value="fungal_TF_MHR"/>
    <property type="match status" value="1"/>
</dbReference>
<dbReference type="OrthoDB" id="25921at2759"/>
<reference evidence="9" key="1">
    <citation type="journal article" date="2021" name="Nat. Commun.">
        <title>Genetic determinants of endophytism in the Arabidopsis root mycobiome.</title>
        <authorList>
            <person name="Mesny F."/>
            <person name="Miyauchi S."/>
            <person name="Thiergart T."/>
            <person name="Pickel B."/>
            <person name="Atanasova L."/>
            <person name="Karlsson M."/>
            <person name="Huettel B."/>
            <person name="Barry K.W."/>
            <person name="Haridas S."/>
            <person name="Chen C."/>
            <person name="Bauer D."/>
            <person name="Andreopoulos W."/>
            <person name="Pangilinan J."/>
            <person name="LaButti K."/>
            <person name="Riley R."/>
            <person name="Lipzen A."/>
            <person name="Clum A."/>
            <person name="Drula E."/>
            <person name="Henrissat B."/>
            <person name="Kohler A."/>
            <person name="Grigoriev I.V."/>
            <person name="Martin F.M."/>
            <person name="Hacquard S."/>
        </authorList>
    </citation>
    <scope>NUCLEOTIDE SEQUENCE</scope>
    <source>
        <strain evidence="9">MPI-CAGE-CH-0235</strain>
    </source>
</reference>
<dbReference type="CDD" id="cd00067">
    <property type="entry name" value="GAL4"/>
    <property type="match status" value="1"/>
</dbReference>
<dbReference type="GO" id="GO:0006351">
    <property type="term" value="P:DNA-templated transcription"/>
    <property type="evidence" value="ECO:0007669"/>
    <property type="project" value="InterPro"/>
</dbReference>
<dbReference type="Proteomes" id="UP000813444">
    <property type="component" value="Unassembled WGS sequence"/>
</dbReference>
<evidence type="ECO:0000256" key="1">
    <source>
        <dbReference type="ARBA" id="ARBA00004123"/>
    </source>
</evidence>
<organism evidence="9 10">
    <name type="scientific">Stachybotrys elegans</name>
    <dbReference type="NCBI Taxonomy" id="80388"/>
    <lineage>
        <taxon>Eukaryota</taxon>
        <taxon>Fungi</taxon>
        <taxon>Dikarya</taxon>
        <taxon>Ascomycota</taxon>
        <taxon>Pezizomycotina</taxon>
        <taxon>Sordariomycetes</taxon>
        <taxon>Hypocreomycetidae</taxon>
        <taxon>Hypocreales</taxon>
        <taxon>Stachybotryaceae</taxon>
        <taxon>Stachybotrys</taxon>
    </lineage>
</organism>
<dbReference type="Pfam" id="PF04082">
    <property type="entry name" value="Fungal_trans"/>
    <property type="match status" value="1"/>
</dbReference>
<dbReference type="InterPro" id="IPR001138">
    <property type="entry name" value="Zn2Cys6_DnaBD"/>
</dbReference>
<evidence type="ECO:0000256" key="6">
    <source>
        <dbReference type="ARBA" id="ARBA00023163"/>
    </source>
</evidence>
<evidence type="ECO:0000313" key="9">
    <source>
        <dbReference type="EMBL" id="KAH7316933.1"/>
    </source>
</evidence>
<dbReference type="GO" id="GO:0008270">
    <property type="term" value="F:zinc ion binding"/>
    <property type="evidence" value="ECO:0007669"/>
    <property type="project" value="InterPro"/>
</dbReference>
<keyword evidence="6" id="KW-0804">Transcription</keyword>
<protein>
    <submittedName>
        <fullName evidence="9">Fungal-specific transcription factor domain-containing protein</fullName>
    </submittedName>
</protein>
<dbReference type="InterPro" id="IPR036864">
    <property type="entry name" value="Zn2-C6_fun-type_DNA-bd_sf"/>
</dbReference>
<dbReference type="PANTHER" id="PTHR47782">
    <property type="entry name" value="ZN(II)2CYS6 TRANSCRIPTION FACTOR (EUROFUNG)-RELATED"/>
    <property type="match status" value="1"/>
</dbReference>
<keyword evidence="5" id="KW-0238">DNA-binding</keyword>
<dbReference type="SUPFAM" id="SSF57701">
    <property type="entry name" value="Zn2/Cys6 DNA-binding domain"/>
    <property type="match status" value="1"/>
</dbReference>
<dbReference type="PROSITE" id="PS00463">
    <property type="entry name" value="ZN2_CY6_FUNGAL_1"/>
    <property type="match status" value="1"/>
</dbReference>
<feature type="domain" description="Zn(2)-C6 fungal-type" evidence="8">
    <location>
        <begin position="16"/>
        <end position="46"/>
    </location>
</feature>
<name>A0A8K0SQH3_9HYPO</name>
<gene>
    <name evidence="9" type="ORF">B0I35DRAFT_504117</name>
</gene>
<sequence>MNAELNTAFQPSITKACARCRSRKVKCDLKVPRCTACIRHNEECDITQCVAYPYSVIQKLQDEIRDLKARLQEATINAVRPLPEGNTFLPTAIQSSREEQVSWSLDKEAQEVGNLAIGGFNRHSENKYIGSASGSTFARIFFKQLSLPSSLGKELRFDALERCPSEQTAALPSRTVANLLFTEYIARVHIWWPFVNLPNLRRSFQSIYANPRKCSASDKFIVFAVLALSSSECQDDPRYTNLMDLNESEAYFQTALRFFHGFHDHPRDLFGIQAVLLLALWMANSDISSHCNDLWHMSRYLMSAAIEAGFHRQNAEWGFSAEEMEIRNRTWWCIYNMERHVAVITGRVLSVRDHAVHALQPTNCGFDILSPLEAAAAPIFHKHNVFLCRLMTRLRQISGQVLESVYIGRGPDGKALATSFQDICAASDNCRRRLELWRQELSEANIKPSREYSELKIEYCLLQLLLNRPSPTFMVPSSPMIAVCSKSVSSVVKHWNSIESQYGISAVCRCFRQLHATVIVGLAGLYCDWSETRASLRDTVPAQTVPSAFRHRENTAATLSLLRKGLNRWRMPSLNKYYELLELVSNKVYAATSTGSQVTHGPSTLIDPYDVLSTGSLSYEREAGLLFSGAGDIDMYMNQVSSVFDEEMKSRDETLAAWYDAVMEEIRPLQRV</sequence>
<evidence type="ECO:0000256" key="3">
    <source>
        <dbReference type="ARBA" id="ARBA00022833"/>
    </source>
</evidence>
<dbReference type="Pfam" id="PF00172">
    <property type="entry name" value="Zn_clus"/>
    <property type="match status" value="1"/>
</dbReference>
<evidence type="ECO:0000259" key="8">
    <source>
        <dbReference type="PROSITE" id="PS50048"/>
    </source>
</evidence>
<evidence type="ECO:0000256" key="4">
    <source>
        <dbReference type="ARBA" id="ARBA00023015"/>
    </source>
</evidence>
<dbReference type="Gene3D" id="4.10.240.10">
    <property type="entry name" value="Zn(2)-C6 fungal-type DNA-binding domain"/>
    <property type="match status" value="1"/>
</dbReference>
<dbReference type="GO" id="GO:0005634">
    <property type="term" value="C:nucleus"/>
    <property type="evidence" value="ECO:0007669"/>
    <property type="project" value="UniProtKB-SubCell"/>
</dbReference>
<dbReference type="GO" id="GO:0045944">
    <property type="term" value="P:positive regulation of transcription by RNA polymerase II"/>
    <property type="evidence" value="ECO:0007669"/>
    <property type="project" value="TreeGrafter"/>
</dbReference>
<dbReference type="GO" id="GO:0043565">
    <property type="term" value="F:sequence-specific DNA binding"/>
    <property type="evidence" value="ECO:0007669"/>
    <property type="project" value="TreeGrafter"/>
</dbReference>
<keyword evidence="7" id="KW-0539">Nucleus</keyword>
<keyword evidence="10" id="KW-1185">Reference proteome</keyword>
<comment type="subcellular location">
    <subcellularLocation>
        <location evidence="1">Nucleus</location>
    </subcellularLocation>
</comment>
<evidence type="ECO:0000313" key="10">
    <source>
        <dbReference type="Proteomes" id="UP000813444"/>
    </source>
</evidence>